<protein>
    <submittedName>
        <fullName evidence="2">Uncharacterized protein</fullName>
    </submittedName>
</protein>
<dbReference type="AlphaFoldDB" id="A0A6C0C110"/>
<keyword evidence="1" id="KW-0472">Membrane</keyword>
<accession>A0A6C0C110</accession>
<evidence type="ECO:0000256" key="1">
    <source>
        <dbReference type="SAM" id="Phobius"/>
    </source>
</evidence>
<dbReference type="EMBL" id="MN739304">
    <property type="protein sequence ID" value="QHS97781.1"/>
    <property type="molecule type" value="Genomic_DNA"/>
</dbReference>
<feature type="transmembrane region" description="Helical" evidence="1">
    <location>
        <begin position="102"/>
        <end position="120"/>
    </location>
</feature>
<organism evidence="2">
    <name type="scientific">viral metagenome</name>
    <dbReference type="NCBI Taxonomy" id="1070528"/>
    <lineage>
        <taxon>unclassified sequences</taxon>
        <taxon>metagenomes</taxon>
        <taxon>organismal metagenomes</taxon>
    </lineage>
</organism>
<feature type="transmembrane region" description="Helical" evidence="1">
    <location>
        <begin position="77"/>
        <end position="96"/>
    </location>
</feature>
<feature type="transmembrane region" description="Helical" evidence="1">
    <location>
        <begin position="141"/>
        <end position="157"/>
    </location>
</feature>
<proteinExistence type="predicted"/>
<feature type="transmembrane region" description="Helical" evidence="1">
    <location>
        <begin position="163"/>
        <end position="183"/>
    </location>
</feature>
<keyword evidence="1" id="KW-1133">Transmembrane helix</keyword>
<name>A0A6C0C110_9ZZZZ</name>
<keyword evidence="1" id="KW-0812">Transmembrane</keyword>
<reference evidence="2" key="1">
    <citation type="journal article" date="2020" name="Nature">
        <title>Giant virus diversity and host interactions through global metagenomics.</title>
        <authorList>
            <person name="Schulz F."/>
            <person name="Roux S."/>
            <person name="Paez-Espino D."/>
            <person name="Jungbluth S."/>
            <person name="Walsh D.A."/>
            <person name="Denef V.J."/>
            <person name="McMahon K.D."/>
            <person name="Konstantinidis K.T."/>
            <person name="Eloe-Fadrosh E.A."/>
            <person name="Kyrpides N.C."/>
            <person name="Woyke T."/>
        </authorList>
    </citation>
    <scope>NUCLEOTIDE SEQUENCE</scope>
    <source>
        <strain evidence="2">GVMAG-M-3300020182-33</strain>
    </source>
</reference>
<evidence type="ECO:0000313" key="2">
    <source>
        <dbReference type="EMBL" id="QHS97781.1"/>
    </source>
</evidence>
<feature type="transmembrane region" description="Helical" evidence="1">
    <location>
        <begin position="37"/>
        <end position="56"/>
    </location>
</feature>
<sequence length="232" mass="25245">MDERDVHCSFFVSRAEGATADCLSIRNMHLKMHIPNPNVWCSLLCAVSCALVLWFVETQNSKEDLKDIKRLRRRLGMYACAVIFWPAIVALVIGLSSLHAPITAGVVVIVALFLSFEVSVTSCYDGSLTEYDSTDSAYERSVQVSTVAFAVATLILSQHNTTLANMVSIPVFASLLFCTIAAVPSAVSRRRIGASGYWVALQKVVVSYSAALLCIALARCLDEINGSAHYTT</sequence>